<feature type="domain" description="Adenosine deaminase" evidence="4">
    <location>
        <begin position="175"/>
        <end position="385"/>
    </location>
</feature>
<dbReference type="GO" id="GO:0046103">
    <property type="term" value="P:inosine biosynthetic process"/>
    <property type="evidence" value="ECO:0007669"/>
    <property type="project" value="TreeGrafter"/>
</dbReference>
<evidence type="ECO:0000256" key="1">
    <source>
        <dbReference type="ARBA" id="ARBA00001947"/>
    </source>
</evidence>
<sequence length="405" mass="47869">MFMNLIPKGGDLHNHLSGALFFEDYVNIFNKLNYCIDNRTFQVSKNYSNNCKSFKELDINTYNEMRKRWSILDYKYNYGNLEKFFDIFNYLRLPLDCVKEALLIVKSRAINENIQYIEFMLGMRSIINVDDSKNITFDFNNINILMKMFDNDSVKQSNIYQAIKIINNFNISDNNFTVKYLISLSRTLNPYLFFEQIYYASKIYNKTEEVVGVNVSDREDNKYSFIYYDIQIEIIKYFKDLFNLKVSLHSGELTRKITKPENLNHIHSSINVAHRIGHGVDIMFEPDPINIMKTMRDKKIAVEINLSSNEFLLGIKPIDNPITLYMKNGVPVVLSSDDPGIFMTTLSEQYYLLMKNFNLTFSELKDVIYNGIHYSFLNEKDKKEQLIILDKKFIEFEYKLSNYRI</sequence>
<gene>
    <name evidence="5" type="ORF">FWK35_00032247</name>
</gene>
<accession>A0A6G0VV34</accession>
<evidence type="ECO:0000256" key="3">
    <source>
        <dbReference type="ARBA" id="ARBA00022801"/>
    </source>
</evidence>
<dbReference type="GO" id="GO:0046872">
    <property type="term" value="F:metal ion binding"/>
    <property type="evidence" value="ECO:0007669"/>
    <property type="project" value="UniProtKB-KW"/>
</dbReference>
<dbReference type="InterPro" id="IPR001365">
    <property type="entry name" value="A_deaminase_dom"/>
</dbReference>
<evidence type="ECO:0000256" key="2">
    <source>
        <dbReference type="ARBA" id="ARBA00022723"/>
    </source>
</evidence>
<organism evidence="5 6">
    <name type="scientific">Aphis craccivora</name>
    <name type="common">Cowpea aphid</name>
    <dbReference type="NCBI Taxonomy" id="307492"/>
    <lineage>
        <taxon>Eukaryota</taxon>
        <taxon>Metazoa</taxon>
        <taxon>Ecdysozoa</taxon>
        <taxon>Arthropoda</taxon>
        <taxon>Hexapoda</taxon>
        <taxon>Insecta</taxon>
        <taxon>Pterygota</taxon>
        <taxon>Neoptera</taxon>
        <taxon>Paraneoptera</taxon>
        <taxon>Hemiptera</taxon>
        <taxon>Sternorrhyncha</taxon>
        <taxon>Aphidomorpha</taxon>
        <taxon>Aphidoidea</taxon>
        <taxon>Aphididae</taxon>
        <taxon>Aphidini</taxon>
        <taxon>Aphis</taxon>
        <taxon>Aphis</taxon>
    </lineage>
</organism>
<keyword evidence="6" id="KW-1185">Reference proteome</keyword>
<keyword evidence="3" id="KW-0378">Hydrolase</keyword>
<dbReference type="InterPro" id="IPR032466">
    <property type="entry name" value="Metal_Hydrolase"/>
</dbReference>
<comment type="cofactor">
    <cofactor evidence="1">
        <name>Zn(2+)</name>
        <dbReference type="ChEBI" id="CHEBI:29105"/>
    </cofactor>
</comment>
<evidence type="ECO:0000313" key="6">
    <source>
        <dbReference type="Proteomes" id="UP000478052"/>
    </source>
</evidence>
<dbReference type="EMBL" id="VUJU01011774">
    <property type="protein sequence ID" value="KAF0709983.1"/>
    <property type="molecule type" value="Genomic_DNA"/>
</dbReference>
<dbReference type="PANTHER" id="PTHR11409:SF39">
    <property type="entry name" value="ADENOSINE DEAMINASE 2"/>
    <property type="match status" value="1"/>
</dbReference>
<protein>
    <submittedName>
        <fullName evidence="5">Adenine deaminase</fullName>
    </submittedName>
</protein>
<dbReference type="PANTHER" id="PTHR11409">
    <property type="entry name" value="ADENOSINE DEAMINASE"/>
    <property type="match status" value="1"/>
</dbReference>
<proteinExistence type="predicted"/>
<dbReference type="Pfam" id="PF00962">
    <property type="entry name" value="A_deaminase"/>
    <property type="match status" value="1"/>
</dbReference>
<dbReference type="GO" id="GO:0004000">
    <property type="term" value="F:adenosine deaminase activity"/>
    <property type="evidence" value="ECO:0007669"/>
    <property type="project" value="TreeGrafter"/>
</dbReference>
<dbReference type="OrthoDB" id="7202371at2759"/>
<dbReference type="GO" id="GO:0006154">
    <property type="term" value="P:adenosine catabolic process"/>
    <property type="evidence" value="ECO:0007669"/>
    <property type="project" value="TreeGrafter"/>
</dbReference>
<dbReference type="SUPFAM" id="SSF51556">
    <property type="entry name" value="Metallo-dependent hydrolases"/>
    <property type="match status" value="1"/>
</dbReference>
<name>A0A6G0VV34_APHCR</name>
<comment type="caution">
    <text evidence="5">The sequence shown here is derived from an EMBL/GenBank/DDBJ whole genome shotgun (WGS) entry which is preliminary data.</text>
</comment>
<dbReference type="Gene3D" id="3.20.20.140">
    <property type="entry name" value="Metal-dependent hydrolases"/>
    <property type="match status" value="1"/>
</dbReference>
<reference evidence="5 6" key="1">
    <citation type="submission" date="2019-08" db="EMBL/GenBank/DDBJ databases">
        <title>Whole genome of Aphis craccivora.</title>
        <authorList>
            <person name="Voronova N.V."/>
            <person name="Shulinski R.S."/>
            <person name="Bandarenka Y.V."/>
            <person name="Zhorov D.G."/>
            <person name="Warner D."/>
        </authorList>
    </citation>
    <scope>NUCLEOTIDE SEQUENCE [LARGE SCALE GENOMIC DNA]</scope>
    <source>
        <strain evidence="5">180601</strain>
        <tissue evidence="5">Whole Body</tissue>
    </source>
</reference>
<dbReference type="AlphaFoldDB" id="A0A6G0VV34"/>
<dbReference type="InterPro" id="IPR006330">
    <property type="entry name" value="Ado/ade_deaminase"/>
</dbReference>
<keyword evidence="2" id="KW-0479">Metal-binding</keyword>
<dbReference type="Proteomes" id="UP000478052">
    <property type="component" value="Unassembled WGS sequence"/>
</dbReference>
<evidence type="ECO:0000259" key="4">
    <source>
        <dbReference type="Pfam" id="PF00962"/>
    </source>
</evidence>
<evidence type="ECO:0000313" key="5">
    <source>
        <dbReference type="EMBL" id="KAF0709983.1"/>
    </source>
</evidence>